<dbReference type="PANTHER" id="PTHR11439:SF467">
    <property type="entry name" value="INTEGRASE CATALYTIC DOMAIN-CONTAINING PROTEIN"/>
    <property type="match status" value="1"/>
</dbReference>
<keyword evidence="2" id="KW-1185">Reference proteome</keyword>
<dbReference type="EMBL" id="MJFZ01000633">
    <property type="protein sequence ID" value="RAW26605.1"/>
    <property type="molecule type" value="Genomic_DNA"/>
</dbReference>
<evidence type="ECO:0000313" key="1">
    <source>
        <dbReference type="EMBL" id="RAW26605.1"/>
    </source>
</evidence>
<dbReference type="PANTHER" id="PTHR11439">
    <property type="entry name" value="GAG-POL-RELATED RETROTRANSPOSON"/>
    <property type="match status" value="1"/>
</dbReference>
<dbReference type="OrthoDB" id="127651at2759"/>
<dbReference type="VEuPathDB" id="FungiDB:PC110_g16994"/>
<proteinExistence type="predicted"/>
<dbReference type="Proteomes" id="UP000251314">
    <property type="component" value="Unassembled WGS sequence"/>
</dbReference>
<gene>
    <name evidence="1" type="ORF">PC110_g16994</name>
</gene>
<dbReference type="CDD" id="cd09272">
    <property type="entry name" value="RNase_HI_RT_Ty1"/>
    <property type="match status" value="1"/>
</dbReference>
<comment type="caution">
    <text evidence="1">The sequence shown here is derived from an EMBL/GenBank/DDBJ whole genome shotgun (WGS) entry which is preliminary data.</text>
</comment>
<sequence>MDVVPGEAVEVVVDTDSDYANDPDDAKSISGYITFMDGNDISCGSRKQDINAQSSTEAEYIAMNEGVKDIVWMGGLLDELRWSGTTPLLRGDNQAVLYLTEKSGKHAATKHIKNKYHLIRHLVEAGELQIKQVPTDDNTAHGENIGQRKVHQVHS</sequence>
<organism evidence="1 2">
    <name type="scientific">Phytophthora cactorum</name>
    <dbReference type="NCBI Taxonomy" id="29920"/>
    <lineage>
        <taxon>Eukaryota</taxon>
        <taxon>Sar</taxon>
        <taxon>Stramenopiles</taxon>
        <taxon>Oomycota</taxon>
        <taxon>Peronosporomycetes</taxon>
        <taxon>Peronosporales</taxon>
        <taxon>Peronosporaceae</taxon>
        <taxon>Phytophthora</taxon>
    </lineage>
</organism>
<reference evidence="1 2" key="1">
    <citation type="submission" date="2018-01" db="EMBL/GenBank/DDBJ databases">
        <title>Draft genome of the strawberry crown rot pathogen Phytophthora cactorum.</title>
        <authorList>
            <person name="Armitage A.D."/>
            <person name="Lysoe E."/>
            <person name="Nellist C.F."/>
            <person name="Harrison R.J."/>
            <person name="Brurberg M.B."/>
        </authorList>
    </citation>
    <scope>NUCLEOTIDE SEQUENCE [LARGE SCALE GENOMIC DNA]</scope>
    <source>
        <strain evidence="1 2">10300</strain>
    </source>
</reference>
<dbReference type="STRING" id="29920.A0A329RPL0"/>
<name>A0A329RPL0_9STRA</name>
<dbReference type="AlphaFoldDB" id="A0A329RPL0"/>
<protein>
    <submittedName>
        <fullName evidence="1">Uncharacterized protein</fullName>
    </submittedName>
</protein>
<accession>A0A329RPL0</accession>
<evidence type="ECO:0000313" key="2">
    <source>
        <dbReference type="Proteomes" id="UP000251314"/>
    </source>
</evidence>